<keyword evidence="3" id="KW-1185">Reference proteome</keyword>
<dbReference type="Proteomes" id="UP001626550">
    <property type="component" value="Unassembled WGS sequence"/>
</dbReference>
<sequence length="178" mass="19971">MNAISPDPSYSSSRKSTPLLSRRELTPEQASGSSPKLGTHYQAGSHNFLVTNLQPRRISSPRELPSLPSTPVDARSSPKVKRVHHFTGDISPDFRKKIGNNNELSDESPWEVDIKYITYDPIVGNVIDDAGPVYMYTAHQMIPQPHYYYGSCCGDTDDEDKEVNFIQFAKNGRRSRLS</sequence>
<feature type="compositionally biased region" description="Polar residues" evidence="1">
    <location>
        <begin position="28"/>
        <end position="54"/>
    </location>
</feature>
<comment type="caution">
    <text evidence="2">The sequence shown here is derived from an EMBL/GenBank/DDBJ whole genome shotgun (WGS) entry which is preliminary data.</text>
</comment>
<reference evidence="2 3" key="1">
    <citation type="submission" date="2024-11" db="EMBL/GenBank/DDBJ databases">
        <title>Adaptive evolution of stress response genes in parasites aligns with host niche diversity.</title>
        <authorList>
            <person name="Hahn C."/>
            <person name="Resl P."/>
        </authorList>
    </citation>
    <scope>NUCLEOTIDE SEQUENCE [LARGE SCALE GENOMIC DNA]</scope>
    <source>
        <strain evidence="2">EGGRZ-B1_66</strain>
        <tissue evidence="2">Body</tissue>
    </source>
</reference>
<feature type="region of interest" description="Disordered" evidence="1">
    <location>
        <begin position="1"/>
        <end position="82"/>
    </location>
</feature>
<accession>A0ABD2PSF3</accession>
<evidence type="ECO:0000313" key="3">
    <source>
        <dbReference type="Proteomes" id="UP001626550"/>
    </source>
</evidence>
<dbReference type="AlphaFoldDB" id="A0ABD2PSF3"/>
<proteinExistence type="predicted"/>
<name>A0ABD2PSF3_9PLAT</name>
<evidence type="ECO:0000313" key="2">
    <source>
        <dbReference type="EMBL" id="KAL3310400.1"/>
    </source>
</evidence>
<dbReference type="EMBL" id="JBJKFK010002991">
    <property type="protein sequence ID" value="KAL3310400.1"/>
    <property type="molecule type" value="Genomic_DNA"/>
</dbReference>
<evidence type="ECO:0000256" key="1">
    <source>
        <dbReference type="SAM" id="MobiDB-lite"/>
    </source>
</evidence>
<organism evidence="2 3">
    <name type="scientific">Cichlidogyrus casuarinus</name>
    <dbReference type="NCBI Taxonomy" id="1844966"/>
    <lineage>
        <taxon>Eukaryota</taxon>
        <taxon>Metazoa</taxon>
        <taxon>Spiralia</taxon>
        <taxon>Lophotrochozoa</taxon>
        <taxon>Platyhelminthes</taxon>
        <taxon>Monogenea</taxon>
        <taxon>Monopisthocotylea</taxon>
        <taxon>Dactylogyridea</taxon>
        <taxon>Ancyrocephalidae</taxon>
        <taxon>Cichlidogyrus</taxon>
    </lineage>
</organism>
<protein>
    <submittedName>
        <fullName evidence="2">Uncharacterized protein</fullName>
    </submittedName>
</protein>
<feature type="compositionally biased region" description="Low complexity" evidence="1">
    <location>
        <begin position="1"/>
        <end position="20"/>
    </location>
</feature>
<gene>
    <name evidence="2" type="ORF">Ciccas_011037</name>
</gene>